<dbReference type="AlphaFoldDB" id="A0A0K1XFP1"/>
<dbReference type="InterPro" id="IPR042177">
    <property type="entry name" value="Cell/Rod_1"/>
</dbReference>
<evidence type="ECO:0000259" key="6">
    <source>
        <dbReference type="Pfam" id="PF04085"/>
    </source>
</evidence>
<evidence type="ECO:0000313" key="8">
    <source>
        <dbReference type="Proteomes" id="UP000063953"/>
    </source>
</evidence>
<dbReference type="NCBIfam" id="TIGR00219">
    <property type="entry name" value="mreC"/>
    <property type="match status" value="1"/>
</dbReference>
<dbReference type="RefSeq" id="WP_053101320.1">
    <property type="nucleotide sequence ID" value="NZ_CP012359.1"/>
</dbReference>
<comment type="similarity">
    <text evidence="1 5">Belongs to the MreC family.</text>
</comment>
<dbReference type="FunFam" id="2.40.10.340:FF:000002">
    <property type="entry name" value="Rod shape-determining protein MreC"/>
    <property type="match status" value="1"/>
</dbReference>
<dbReference type="InterPro" id="IPR007221">
    <property type="entry name" value="MreC"/>
</dbReference>
<feature type="domain" description="Rod shape-determining protein MreC beta-barrel core" evidence="6">
    <location>
        <begin position="124"/>
        <end position="269"/>
    </location>
</feature>
<dbReference type="GO" id="GO:0005886">
    <property type="term" value="C:plasma membrane"/>
    <property type="evidence" value="ECO:0007669"/>
    <property type="project" value="TreeGrafter"/>
</dbReference>
<name>A0A0K1XFP1_9GAMM</name>
<dbReference type="Gene3D" id="2.40.10.340">
    <property type="entry name" value="Rod shape-determining protein MreC, domain 1"/>
    <property type="match status" value="1"/>
</dbReference>
<dbReference type="PANTHER" id="PTHR34138:SF1">
    <property type="entry name" value="CELL SHAPE-DETERMINING PROTEIN MREC"/>
    <property type="match status" value="1"/>
</dbReference>
<dbReference type="GO" id="GO:0008360">
    <property type="term" value="P:regulation of cell shape"/>
    <property type="evidence" value="ECO:0007669"/>
    <property type="project" value="UniProtKB-KW"/>
</dbReference>
<dbReference type="PATRIC" id="fig|1697052.3.peg.1089"/>
<keyword evidence="3 5" id="KW-0133">Cell shape</keyword>
<evidence type="ECO:0000256" key="3">
    <source>
        <dbReference type="ARBA" id="ARBA00022960"/>
    </source>
</evidence>
<dbReference type="PANTHER" id="PTHR34138">
    <property type="entry name" value="CELL SHAPE-DETERMINING PROTEIN MREC"/>
    <property type="match status" value="1"/>
</dbReference>
<comment type="function">
    <text evidence="5">Involved in formation and maintenance of cell shape.</text>
</comment>
<dbReference type="Gene3D" id="2.40.10.350">
    <property type="entry name" value="Rod shape-determining protein MreC, domain 2"/>
    <property type="match status" value="1"/>
</dbReference>
<dbReference type="PIRSF" id="PIRSF038471">
    <property type="entry name" value="MreC"/>
    <property type="match status" value="1"/>
</dbReference>
<dbReference type="InterPro" id="IPR055342">
    <property type="entry name" value="MreC_beta-barrel_core"/>
</dbReference>
<evidence type="ECO:0000256" key="4">
    <source>
        <dbReference type="ARBA" id="ARBA00032089"/>
    </source>
</evidence>
<dbReference type="InterPro" id="IPR042175">
    <property type="entry name" value="Cell/Rod_MreC_2"/>
</dbReference>
<keyword evidence="8" id="KW-1185">Reference proteome</keyword>
<dbReference type="OrthoDB" id="9808025at2"/>
<dbReference type="EMBL" id="CP012365">
    <property type="protein sequence ID" value="AKX60049.1"/>
    <property type="molecule type" value="Genomic_DNA"/>
</dbReference>
<dbReference type="Pfam" id="PF04085">
    <property type="entry name" value="MreC"/>
    <property type="match status" value="1"/>
</dbReference>
<evidence type="ECO:0000256" key="5">
    <source>
        <dbReference type="PIRNR" id="PIRNR038471"/>
    </source>
</evidence>
<evidence type="ECO:0000256" key="1">
    <source>
        <dbReference type="ARBA" id="ARBA00009369"/>
    </source>
</evidence>
<accession>A0A0K1XFP1</accession>
<proteinExistence type="inferred from homology"/>
<reference evidence="7 8" key="1">
    <citation type="journal article" date="2015" name="Genome Announc.">
        <title>Genome Sequences of Oblitimonas alkaliphila gen. nov. sp. nov. (Proposed), a Novel Bacterium of the Pseudomonadaceae Family.</title>
        <authorList>
            <person name="Lauer A.C."/>
            <person name="Nicholson A.C."/>
            <person name="Humrighouse B.W."/>
            <person name="Emery B."/>
            <person name="Drobish A."/>
            <person name="Juieng P."/>
            <person name="Loparev V."/>
            <person name="McQuiston J.R."/>
        </authorList>
    </citation>
    <scope>NUCLEOTIDE SEQUENCE [LARGE SCALE GENOMIC DNA]</scope>
    <source>
        <strain evidence="7 8">E5571</strain>
    </source>
</reference>
<evidence type="ECO:0000256" key="2">
    <source>
        <dbReference type="ARBA" id="ARBA00013855"/>
    </source>
</evidence>
<evidence type="ECO:0000313" key="7">
    <source>
        <dbReference type="EMBL" id="AKX60049.1"/>
    </source>
</evidence>
<dbReference type="Proteomes" id="UP000063953">
    <property type="component" value="Chromosome"/>
</dbReference>
<protein>
    <recommendedName>
        <fullName evidence="2 5">Cell shape-determining protein MreC</fullName>
    </recommendedName>
    <alternativeName>
        <fullName evidence="4 5">Cell shape protein MreC</fullName>
    </alternativeName>
</protein>
<organism evidence="7 8">
    <name type="scientific">Thiopseudomonas alkaliphila</name>
    <dbReference type="NCBI Taxonomy" id="1697053"/>
    <lineage>
        <taxon>Bacteria</taxon>
        <taxon>Pseudomonadati</taxon>
        <taxon>Pseudomonadota</taxon>
        <taxon>Gammaproteobacteria</taxon>
        <taxon>Pseudomonadales</taxon>
        <taxon>Pseudomonadaceae</taxon>
        <taxon>Thiopseudomonas</taxon>
    </lineage>
</organism>
<dbReference type="STRING" id="1697053.AKN87_11505"/>
<gene>
    <name evidence="7" type="ORF">AKN88_09000</name>
</gene>
<sequence>MQHLFKKRPSLGTRFAVLAVLSILIIAADARFKVLTPVRNSLGVVLTPLYQVAEWPLQVWHDLDQRFSSRRQLLEENQQLKAEALQMQRRLLKQANIIEQNVRLRELLNSSALIDEKVVVTELIGEDPNPYAQRILINKGSREGVFLGQPVLDATGLMGQVVEVMPYSSRVLLITDAAHSTPVQVNRNGLRAIASGVGQSDLLELRYVAETADIKEGDLLVTSGMGQRFPAGYPVAVVTQVNRDAGQPFAVIKAVPTAALKRSRYLLLVFNNEVGYSASFVGPLPLEAEPKPAKSTEESVNAP</sequence>
<dbReference type="FunFam" id="2.40.10.350:FF:000002">
    <property type="entry name" value="Cell shape-determining protein MreC"/>
    <property type="match status" value="1"/>
</dbReference>